<dbReference type="PANTHER" id="PTHR21321:SF4">
    <property type="entry name" value="EXOSOME COMPLEX COMPONENT RRP4"/>
    <property type="match status" value="1"/>
</dbReference>
<protein>
    <submittedName>
        <fullName evidence="10">Ribosomal protein L27</fullName>
    </submittedName>
</protein>
<dbReference type="HOGENOM" id="CLU_034114_0_0_1"/>
<dbReference type="GO" id="GO:0071038">
    <property type="term" value="P:TRAMP-dependent tRNA surveillance pathway"/>
    <property type="evidence" value="ECO:0007669"/>
    <property type="project" value="TreeGrafter"/>
</dbReference>
<dbReference type="InterPro" id="IPR036612">
    <property type="entry name" value="KH_dom_type_1_sf"/>
</dbReference>
<dbReference type="GO" id="GO:0000467">
    <property type="term" value="P:exonucleolytic trimming to generate mature 3'-end of 5.8S rRNA from tricistronic rRNA transcript (SSU-rRNA, 5.8S rRNA, LSU-rRNA)"/>
    <property type="evidence" value="ECO:0007669"/>
    <property type="project" value="TreeGrafter"/>
</dbReference>
<keyword evidence="10" id="KW-0687">Ribonucleoprotein</keyword>
<reference evidence="10 11" key="1">
    <citation type="journal article" date="2015" name="Mol. Plant Microbe Interact.">
        <title>Genome, transcriptome, and functional analyses of Penicillium expansum provide new insights into secondary metabolism and pathogenicity.</title>
        <authorList>
            <person name="Ballester A.R."/>
            <person name="Marcet-Houben M."/>
            <person name="Levin E."/>
            <person name="Sela N."/>
            <person name="Selma-Lazaro C."/>
            <person name="Carmona L."/>
            <person name="Wisniewski M."/>
            <person name="Droby S."/>
            <person name="Gonzalez-Candelas L."/>
            <person name="Gabaldon T."/>
        </authorList>
    </citation>
    <scope>NUCLEOTIDE SEQUENCE [LARGE SCALE GENOMIC DNA]</scope>
    <source>
        <strain evidence="10 11">MD-8</strain>
    </source>
</reference>
<dbReference type="STRING" id="27334.A0A0A2JRM3"/>
<keyword evidence="10" id="KW-0689">Ribosomal protein</keyword>
<dbReference type="AlphaFoldDB" id="A0A0A2JRM3"/>
<dbReference type="InterPro" id="IPR025721">
    <property type="entry name" value="Exosome_cplx_N_dom"/>
</dbReference>
<evidence type="ECO:0000256" key="2">
    <source>
        <dbReference type="ARBA" id="ARBA00009155"/>
    </source>
</evidence>
<keyword evidence="5" id="KW-0694">RNA-binding</keyword>
<dbReference type="EMBL" id="JQFZ01000140">
    <property type="protein sequence ID" value="KGO57496.1"/>
    <property type="molecule type" value="Genomic_DNA"/>
</dbReference>
<evidence type="ECO:0000256" key="5">
    <source>
        <dbReference type="ARBA" id="ARBA00022884"/>
    </source>
</evidence>
<feature type="region of interest" description="Disordered" evidence="7">
    <location>
        <begin position="211"/>
        <end position="245"/>
    </location>
</feature>
<dbReference type="PANTHER" id="PTHR21321">
    <property type="entry name" value="PNAS-3 RELATED"/>
    <property type="match status" value="1"/>
</dbReference>
<dbReference type="GO" id="GO:0034475">
    <property type="term" value="P:U4 snRNA 3'-end processing"/>
    <property type="evidence" value="ECO:0007669"/>
    <property type="project" value="TreeGrafter"/>
</dbReference>
<dbReference type="InterPro" id="IPR012340">
    <property type="entry name" value="NA-bd_OB-fold"/>
</dbReference>
<dbReference type="GO" id="GO:0071028">
    <property type="term" value="P:nuclear mRNA surveillance"/>
    <property type="evidence" value="ECO:0007669"/>
    <property type="project" value="UniProtKB-ARBA"/>
</dbReference>
<dbReference type="InterPro" id="IPR026699">
    <property type="entry name" value="Exosome_RNA_bind1/RRP40/RRP4"/>
</dbReference>
<evidence type="ECO:0000256" key="3">
    <source>
        <dbReference type="ARBA" id="ARBA00022552"/>
    </source>
</evidence>
<evidence type="ECO:0000313" key="11">
    <source>
        <dbReference type="Proteomes" id="UP000030143"/>
    </source>
</evidence>
<dbReference type="GO" id="GO:0071035">
    <property type="term" value="P:nuclear polyadenylation-dependent rRNA catabolic process"/>
    <property type="evidence" value="ECO:0007669"/>
    <property type="project" value="TreeGrafter"/>
</dbReference>
<feature type="compositionally biased region" description="Low complexity" evidence="7">
    <location>
        <begin position="212"/>
        <end position="237"/>
    </location>
</feature>
<evidence type="ECO:0000256" key="4">
    <source>
        <dbReference type="ARBA" id="ARBA00022835"/>
    </source>
</evidence>
<dbReference type="SUPFAM" id="SSF110324">
    <property type="entry name" value="Ribosomal L27 protein-like"/>
    <property type="match status" value="1"/>
</dbReference>
<dbReference type="GO" id="GO:0000177">
    <property type="term" value="C:cytoplasmic exosome (RNase complex)"/>
    <property type="evidence" value="ECO:0007669"/>
    <property type="project" value="TreeGrafter"/>
</dbReference>
<dbReference type="Proteomes" id="UP000030143">
    <property type="component" value="Unassembled WGS sequence"/>
</dbReference>
<name>A0A0A2JRM3_PENEN</name>
<dbReference type="GeneID" id="27674634"/>
<gene>
    <name evidence="10" type="ORF">PEX2_019400</name>
</gene>
<dbReference type="FunFam" id="2.40.50.100:FF:000050">
    <property type="entry name" value="Exosome complex component rrp4 protein"/>
    <property type="match status" value="1"/>
</dbReference>
<dbReference type="PhylomeDB" id="A0A0A2JRM3"/>
<evidence type="ECO:0000256" key="1">
    <source>
        <dbReference type="ARBA" id="ARBA00004123"/>
    </source>
</evidence>
<dbReference type="GO" id="GO:0071051">
    <property type="term" value="P:poly(A)-dependent snoRNA 3'-end processing"/>
    <property type="evidence" value="ECO:0007669"/>
    <property type="project" value="TreeGrafter"/>
</dbReference>
<dbReference type="SUPFAM" id="SSF54791">
    <property type="entry name" value="Eukaryotic type KH-domain (KH-domain type I)"/>
    <property type="match status" value="1"/>
</dbReference>
<dbReference type="VEuPathDB" id="FungiDB:PEXP_003450"/>
<dbReference type="GO" id="GO:0071034">
    <property type="term" value="P:CUT catabolic process"/>
    <property type="evidence" value="ECO:0007669"/>
    <property type="project" value="TreeGrafter"/>
</dbReference>
<dbReference type="GO" id="GO:0003723">
    <property type="term" value="F:RNA binding"/>
    <property type="evidence" value="ECO:0007669"/>
    <property type="project" value="UniProtKB-KW"/>
</dbReference>
<evidence type="ECO:0000256" key="7">
    <source>
        <dbReference type="SAM" id="MobiDB-lite"/>
    </source>
</evidence>
<comment type="subcellular location">
    <subcellularLocation>
        <location evidence="1">Nucleus</location>
    </subcellularLocation>
</comment>
<evidence type="ECO:0000256" key="6">
    <source>
        <dbReference type="ARBA" id="ARBA00023242"/>
    </source>
</evidence>
<evidence type="ECO:0000259" key="9">
    <source>
        <dbReference type="Pfam" id="PF21266"/>
    </source>
</evidence>
<dbReference type="GO" id="GO:0000176">
    <property type="term" value="C:nuclear exosome (RNase complex)"/>
    <property type="evidence" value="ECO:0007669"/>
    <property type="project" value="TreeGrafter"/>
</dbReference>
<dbReference type="Pfam" id="PF21266">
    <property type="entry name" value="S1_RRP4"/>
    <property type="match status" value="1"/>
</dbReference>
<proteinExistence type="inferred from homology"/>
<dbReference type="RefSeq" id="XP_016599154.1">
    <property type="nucleotide sequence ID" value="XM_016739215.1"/>
</dbReference>
<dbReference type="InterPro" id="IPR048565">
    <property type="entry name" value="S1_RRP4"/>
</dbReference>
<sequence length="392" mass="41918">MAITILPPVVEDARPYQADSDDDMSIGSEEDVEMTGISRPHKRPRLQGNSNIGTGIVTPGEVVTDDPQWMRGHGTYMNPLSTSIIATVAGTVQKTNKLLSVHPLRARYTPEIGDLVVGRIVEVQSRRWKVDVAAPLLAQLPLSAINLPGGILRRRTSADELQIRTFFSEGDLVVAEVQSVHQDGSASLHTRSLKYGKLRNGVFLAVTGTGGSAASSSSVKGGVGAGNSASGSSLAAPGGSGTGGVVRSRRQVWTVPTANGGGEVNIILGVNGYIFISKHSDGADAASSTTENVSITRMEEMVSSSIYSSQNDDIPPQTRREIARLAQCIRVLVQNGVRVDEETVMGAYNASLQVDLEIGDDEDEEDEWRQEGREYLEGAKAQQILELVKQQL</sequence>
<dbReference type="FunFam" id="2.40.50.140:FF:000038">
    <property type="entry name" value="Exosome complex component RRP4"/>
    <property type="match status" value="1"/>
</dbReference>
<keyword evidence="3" id="KW-0698">rRNA processing</keyword>
<dbReference type="Gene3D" id="2.40.50.140">
    <property type="entry name" value="Nucleic acid-binding proteins"/>
    <property type="match status" value="1"/>
</dbReference>
<keyword evidence="6" id="KW-0539">Nucleus</keyword>
<keyword evidence="4" id="KW-0271">Exosome</keyword>
<dbReference type="Pfam" id="PF14382">
    <property type="entry name" value="ECR1_N"/>
    <property type="match status" value="1"/>
</dbReference>
<dbReference type="SUPFAM" id="SSF50249">
    <property type="entry name" value="Nucleic acid-binding proteins"/>
    <property type="match status" value="1"/>
</dbReference>
<organism evidence="10 11">
    <name type="scientific">Penicillium expansum</name>
    <name type="common">Blue mold rot fungus</name>
    <dbReference type="NCBI Taxonomy" id="27334"/>
    <lineage>
        <taxon>Eukaryota</taxon>
        <taxon>Fungi</taxon>
        <taxon>Dikarya</taxon>
        <taxon>Ascomycota</taxon>
        <taxon>Pezizomycotina</taxon>
        <taxon>Eurotiomycetes</taxon>
        <taxon>Eurotiomycetidae</taxon>
        <taxon>Eurotiales</taxon>
        <taxon>Aspergillaceae</taxon>
        <taxon>Penicillium</taxon>
    </lineage>
</organism>
<dbReference type="Gene3D" id="2.40.50.100">
    <property type="match status" value="1"/>
</dbReference>
<dbReference type="GO" id="GO:0005840">
    <property type="term" value="C:ribosome"/>
    <property type="evidence" value="ECO:0007669"/>
    <property type="project" value="UniProtKB-KW"/>
</dbReference>
<comment type="similarity">
    <text evidence="2">Belongs to the RRP4 family.</text>
</comment>
<dbReference type="CDD" id="cd22525">
    <property type="entry name" value="KH-I_Rrp4_eukar"/>
    <property type="match status" value="1"/>
</dbReference>
<dbReference type="OrthoDB" id="1650at2759"/>
<comment type="caution">
    <text evidence="10">The sequence shown here is derived from an EMBL/GenBank/DDBJ whole genome shotgun (WGS) entry which is preliminary data.</text>
</comment>
<dbReference type="CDD" id="cd05789">
    <property type="entry name" value="S1_Rrp4"/>
    <property type="match status" value="1"/>
</dbReference>
<accession>A0A0A2JRM3</accession>
<keyword evidence="11" id="KW-1185">Reference proteome</keyword>
<feature type="domain" description="Exosome complex component N-terminal" evidence="8">
    <location>
        <begin position="56"/>
        <end position="95"/>
    </location>
</feature>
<evidence type="ECO:0000313" key="10">
    <source>
        <dbReference type="EMBL" id="KGO57496.1"/>
    </source>
</evidence>
<evidence type="ECO:0000259" key="8">
    <source>
        <dbReference type="Pfam" id="PF14382"/>
    </source>
</evidence>
<feature type="region of interest" description="Disordered" evidence="7">
    <location>
        <begin position="34"/>
        <end position="56"/>
    </location>
</feature>
<feature type="domain" description="RRP4 S1" evidence="9">
    <location>
        <begin position="107"/>
        <end position="179"/>
    </location>
</feature>